<evidence type="ECO:0000256" key="6">
    <source>
        <dbReference type="ARBA" id="ARBA00022692"/>
    </source>
</evidence>
<keyword evidence="16" id="KW-1185">Reference proteome</keyword>
<dbReference type="InterPro" id="IPR036942">
    <property type="entry name" value="Beta-barrel_TonB_sf"/>
</dbReference>
<sequence length="845" mass="93092">MFISQLKPLNQAIQQLFIIGVMGLGQVATIQVVQANTVSTQYYQISAGSLDAALIQFASQAGVELSFEPESIQSLKTNGLKGNYSVSDGFNTLLAPHQLQAQQTATGYKLLAQTKAQARDMGQLKPIDVTVSGLARANNGVARLPVIIVMASDNSASEGTNTYKAKSSRSATKLDLTLKETPQSVSVITRDQIEQRGLTDINEILKASPGVTVGKFRSDEIDVYSRGFYVSNQQIDGIPLISNAPATDSFFLDRVEVIKGASGLTGSTGNPSATVNMIRKKPSKEFSANVSASYGSWNNLRQEIDVSIPLTTDGSIRSRVMAARTDKESFIDYYQNNNIAAMTVIEADLGENTVASVGYQYQDNQPRGTTYTGVPYWYADGSESNLPRSYSMAAKWGTISQRNKTIFADIQHTFANSWLIKGAVSHNKSEQFDTRASSFGFPNPSTGTGMDTIWATAGTDINYKSTSYDLYATGPFQLFNRRHDLVLGYSHFNTDTVNYGLSAVSDDSYTIEDYRSYNGNIPKSNYYKNGNNTKNYIDLNSTYTTLRLNLADPLKVILGARYTDYKQTTEINYSTYSIYSASTETTDALTPYFGVLYDINDQFTAYASYTDMFTPSSYKDRNGKYLNPQIGESYEFGIKSSIFEDKLLFSTAAFWTKIKDVAIEDTEYNDAMREGITNGTVQTAYVASGKGLKVEGFEIEAIGKITDNWNLTAGYTYVNSISSVLATTLINIPQNQFKLYTNYTLPETLFTGADRLTVGLGVNWQDDISLKNVYGAPANAANNGVVTQKSYYLVGASASYKFNDYFSATLNANNLLDKKYYQNLGTYGGYYGDPRNAVLTLRMKW</sequence>
<dbReference type="EMBL" id="OANT01000010">
    <property type="protein sequence ID" value="SNX46348.1"/>
    <property type="molecule type" value="Genomic_DNA"/>
</dbReference>
<reference evidence="16" key="1">
    <citation type="submission" date="2016-09" db="EMBL/GenBank/DDBJ databases">
        <authorList>
            <person name="Varghese N."/>
            <person name="Submissions S."/>
        </authorList>
    </citation>
    <scope>NUCLEOTIDE SEQUENCE [LARGE SCALE GENOMIC DNA]</scope>
    <source>
        <strain evidence="16">ANC 4466</strain>
    </source>
</reference>
<dbReference type="GO" id="GO:0015344">
    <property type="term" value="F:siderophore uptake transmembrane transporter activity"/>
    <property type="evidence" value="ECO:0007669"/>
    <property type="project" value="TreeGrafter"/>
</dbReference>
<dbReference type="InterPro" id="IPR000531">
    <property type="entry name" value="Beta-barrel_TonB"/>
</dbReference>
<dbReference type="PROSITE" id="PS52016">
    <property type="entry name" value="TONB_DEPENDENT_REC_3"/>
    <property type="match status" value="1"/>
</dbReference>
<keyword evidence="10 15" id="KW-0675">Receptor</keyword>
<keyword evidence="11 12" id="KW-0998">Cell outer membrane</keyword>
<evidence type="ECO:0000256" key="10">
    <source>
        <dbReference type="ARBA" id="ARBA00023170"/>
    </source>
</evidence>
<dbReference type="OrthoDB" id="8663017at2"/>
<dbReference type="PANTHER" id="PTHR32552:SF74">
    <property type="entry name" value="HYDROXAMATE SIDEROPHORE RECEPTOR FHUE"/>
    <property type="match status" value="1"/>
</dbReference>
<dbReference type="InterPro" id="IPR011662">
    <property type="entry name" value="Secretin/TonB_short_N"/>
</dbReference>
<comment type="similarity">
    <text evidence="2 12 13">Belongs to the TonB-dependent receptor family.</text>
</comment>
<evidence type="ECO:0000256" key="11">
    <source>
        <dbReference type="ARBA" id="ARBA00023237"/>
    </source>
</evidence>
<name>A0A240ECA7_9GAMM</name>
<dbReference type="InterPro" id="IPR037066">
    <property type="entry name" value="Plug_dom_sf"/>
</dbReference>
<dbReference type="PANTHER" id="PTHR32552">
    <property type="entry name" value="FERRICHROME IRON RECEPTOR-RELATED"/>
    <property type="match status" value="1"/>
</dbReference>
<evidence type="ECO:0000256" key="13">
    <source>
        <dbReference type="RuleBase" id="RU003357"/>
    </source>
</evidence>
<dbReference type="Proteomes" id="UP000219042">
    <property type="component" value="Unassembled WGS sequence"/>
</dbReference>
<dbReference type="Gene3D" id="2.40.170.20">
    <property type="entry name" value="TonB-dependent receptor, beta-barrel domain"/>
    <property type="match status" value="1"/>
</dbReference>
<evidence type="ECO:0000256" key="3">
    <source>
        <dbReference type="ARBA" id="ARBA00022448"/>
    </source>
</evidence>
<evidence type="ECO:0000259" key="14">
    <source>
        <dbReference type="SMART" id="SM00965"/>
    </source>
</evidence>
<comment type="subcellular location">
    <subcellularLocation>
        <location evidence="1 12">Cell outer membrane</location>
        <topology evidence="1 12">Multi-pass membrane protein</topology>
    </subcellularLocation>
</comment>
<dbReference type="GO" id="GO:0015891">
    <property type="term" value="P:siderophore transport"/>
    <property type="evidence" value="ECO:0007669"/>
    <property type="project" value="InterPro"/>
</dbReference>
<dbReference type="AlphaFoldDB" id="A0A240ECA7"/>
<evidence type="ECO:0000256" key="7">
    <source>
        <dbReference type="ARBA" id="ARBA00023004"/>
    </source>
</evidence>
<dbReference type="InterPro" id="IPR039426">
    <property type="entry name" value="TonB-dep_rcpt-like"/>
</dbReference>
<keyword evidence="5" id="KW-0406">Ion transport</keyword>
<dbReference type="InterPro" id="IPR010105">
    <property type="entry name" value="TonB_sidphr_rcpt"/>
</dbReference>
<dbReference type="NCBIfam" id="TIGR01783">
    <property type="entry name" value="TonB-siderophor"/>
    <property type="match status" value="1"/>
</dbReference>
<dbReference type="Gene3D" id="2.170.130.10">
    <property type="entry name" value="TonB-dependent receptor, plug domain"/>
    <property type="match status" value="1"/>
</dbReference>
<dbReference type="GO" id="GO:0009279">
    <property type="term" value="C:cell outer membrane"/>
    <property type="evidence" value="ECO:0007669"/>
    <property type="project" value="UniProtKB-SubCell"/>
</dbReference>
<keyword evidence="9 12" id="KW-0472">Membrane</keyword>
<keyword evidence="8 13" id="KW-0798">TonB box</keyword>
<evidence type="ECO:0000256" key="5">
    <source>
        <dbReference type="ARBA" id="ARBA00022496"/>
    </source>
</evidence>
<keyword evidence="3 12" id="KW-0813">Transport</keyword>
<dbReference type="Pfam" id="PF07715">
    <property type="entry name" value="Plug"/>
    <property type="match status" value="1"/>
</dbReference>
<keyword evidence="7" id="KW-0408">Iron</keyword>
<keyword evidence="6 12" id="KW-0812">Transmembrane</keyword>
<evidence type="ECO:0000256" key="8">
    <source>
        <dbReference type="ARBA" id="ARBA00023077"/>
    </source>
</evidence>
<dbReference type="Gene3D" id="3.55.50.30">
    <property type="match status" value="1"/>
</dbReference>
<evidence type="ECO:0000256" key="1">
    <source>
        <dbReference type="ARBA" id="ARBA00004571"/>
    </source>
</evidence>
<evidence type="ECO:0000313" key="15">
    <source>
        <dbReference type="EMBL" id="SNX46348.1"/>
    </source>
</evidence>
<evidence type="ECO:0000256" key="9">
    <source>
        <dbReference type="ARBA" id="ARBA00023136"/>
    </source>
</evidence>
<feature type="domain" description="Secretin/TonB short N-terminal" evidence="14">
    <location>
        <begin position="63"/>
        <end position="113"/>
    </location>
</feature>
<protein>
    <submittedName>
        <fullName evidence="15">Outer-membrane receptor for ferric coprogen and ferric-rhodotorulic acid</fullName>
    </submittedName>
</protein>
<proteinExistence type="inferred from homology"/>
<keyword evidence="5" id="KW-0410">Iron transport</keyword>
<dbReference type="RefSeq" id="WP_097080089.1">
    <property type="nucleotide sequence ID" value="NZ_BAABHT010000017.1"/>
</dbReference>
<dbReference type="SMART" id="SM00965">
    <property type="entry name" value="STN"/>
    <property type="match status" value="1"/>
</dbReference>
<gene>
    <name evidence="15" type="ORF">SAMN05421731_11095</name>
</gene>
<evidence type="ECO:0000313" key="16">
    <source>
        <dbReference type="Proteomes" id="UP000219042"/>
    </source>
</evidence>
<dbReference type="InterPro" id="IPR012910">
    <property type="entry name" value="Plug_dom"/>
</dbReference>
<dbReference type="CDD" id="cd01347">
    <property type="entry name" value="ligand_gated_channel"/>
    <property type="match status" value="1"/>
</dbReference>
<dbReference type="GO" id="GO:0038023">
    <property type="term" value="F:signaling receptor activity"/>
    <property type="evidence" value="ECO:0007669"/>
    <property type="project" value="InterPro"/>
</dbReference>
<organism evidence="15 16">
    <name type="scientific">Acinetobacter puyangensis</name>
    <dbReference type="NCBI Taxonomy" id="1096779"/>
    <lineage>
        <taxon>Bacteria</taxon>
        <taxon>Pseudomonadati</taxon>
        <taxon>Pseudomonadota</taxon>
        <taxon>Gammaproteobacteria</taxon>
        <taxon>Moraxellales</taxon>
        <taxon>Moraxellaceae</taxon>
        <taxon>Acinetobacter</taxon>
    </lineage>
</organism>
<accession>A0A240ECA7</accession>
<evidence type="ECO:0000256" key="4">
    <source>
        <dbReference type="ARBA" id="ARBA00022452"/>
    </source>
</evidence>
<keyword evidence="4 12" id="KW-1134">Transmembrane beta strand</keyword>
<evidence type="ECO:0000256" key="2">
    <source>
        <dbReference type="ARBA" id="ARBA00009810"/>
    </source>
</evidence>
<dbReference type="SUPFAM" id="SSF56935">
    <property type="entry name" value="Porins"/>
    <property type="match status" value="1"/>
</dbReference>
<dbReference type="Pfam" id="PF00593">
    <property type="entry name" value="TonB_dep_Rec_b-barrel"/>
    <property type="match status" value="1"/>
</dbReference>
<evidence type="ECO:0000256" key="12">
    <source>
        <dbReference type="PROSITE-ProRule" id="PRU01360"/>
    </source>
</evidence>